<feature type="domain" description="YHYH" evidence="2">
    <location>
        <begin position="24"/>
        <end position="111"/>
    </location>
</feature>
<dbReference type="Proteomes" id="UP001195483">
    <property type="component" value="Unassembled WGS sequence"/>
</dbReference>
<sequence length="240" mass="26268">MMVGITNWQQQVPVPHSFTGSNAWSVPLQPTFETTPKSAVAIAANGIPIFNPLNNRGEDAKIIGELDNWGGHCGKADDYHYHVAPLHLSSTAYPHFPIAIALDGFAIYGSTEPDGTSVQPLDENNGHIYKNSYHYHGINSYPYIMGSMRGKVATDPSTTAPENQITPQPSFSPVREAQSPLNGASIADFSALSTRSYKLTYQLSGNNGYVEYSWDETEKNFTYKLTSPSGAVTNNTYTRK</sequence>
<dbReference type="PANTHER" id="PTHR30289">
    <property type="entry name" value="UNCHARACTERIZED PROTEIN YBCL-RELATED"/>
    <property type="match status" value="1"/>
</dbReference>
<evidence type="ECO:0000259" key="2">
    <source>
        <dbReference type="Pfam" id="PF14240"/>
    </source>
</evidence>
<keyword evidence="4" id="KW-1185">Reference proteome</keyword>
<reference evidence="3" key="1">
    <citation type="journal article" date="2021" name="Genome Biol. Evol.">
        <title>A High-Quality Reference Genome for a Parasitic Bivalve with Doubly Uniparental Inheritance (Bivalvia: Unionida).</title>
        <authorList>
            <person name="Smith C.H."/>
        </authorList>
    </citation>
    <scope>NUCLEOTIDE SEQUENCE</scope>
    <source>
        <strain evidence="3">CHS0354</strain>
    </source>
</reference>
<dbReference type="Pfam" id="PF14240">
    <property type="entry name" value="YHYH"/>
    <property type="match status" value="1"/>
</dbReference>
<protein>
    <recommendedName>
        <fullName evidence="2">YHYH domain-containing protein</fullName>
    </recommendedName>
</protein>
<name>A0AAE0S033_9BIVA</name>
<dbReference type="InterPro" id="IPR025924">
    <property type="entry name" value="YHYH_dom"/>
</dbReference>
<evidence type="ECO:0000256" key="1">
    <source>
        <dbReference type="SAM" id="MobiDB-lite"/>
    </source>
</evidence>
<dbReference type="AlphaFoldDB" id="A0AAE0S033"/>
<reference evidence="3" key="3">
    <citation type="submission" date="2023-05" db="EMBL/GenBank/DDBJ databases">
        <authorList>
            <person name="Smith C.H."/>
        </authorList>
    </citation>
    <scope>NUCLEOTIDE SEQUENCE</scope>
    <source>
        <strain evidence="3">CHS0354</strain>
        <tissue evidence="3">Mantle</tissue>
    </source>
</reference>
<organism evidence="3 4">
    <name type="scientific">Potamilus streckersoni</name>
    <dbReference type="NCBI Taxonomy" id="2493646"/>
    <lineage>
        <taxon>Eukaryota</taxon>
        <taxon>Metazoa</taxon>
        <taxon>Spiralia</taxon>
        <taxon>Lophotrochozoa</taxon>
        <taxon>Mollusca</taxon>
        <taxon>Bivalvia</taxon>
        <taxon>Autobranchia</taxon>
        <taxon>Heteroconchia</taxon>
        <taxon>Palaeoheterodonta</taxon>
        <taxon>Unionida</taxon>
        <taxon>Unionoidea</taxon>
        <taxon>Unionidae</taxon>
        <taxon>Ambleminae</taxon>
        <taxon>Lampsilini</taxon>
        <taxon>Potamilus</taxon>
    </lineage>
</organism>
<evidence type="ECO:0000313" key="4">
    <source>
        <dbReference type="Proteomes" id="UP001195483"/>
    </source>
</evidence>
<dbReference type="PANTHER" id="PTHR30289:SF8">
    <property type="entry name" value="YHYH DOMAIN-CONTAINING PROTEIN"/>
    <property type="match status" value="1"/>
</dbReference>
<gene>
    <name evidence="3" type="ORF">CHS0354_024173</name>
</gene>
<feature type="region of interest" description="Disordered" evidence="1">
    <location>
        <begin position="152"/>
        <end position="177"/>
    </location>
</feature>
<proteinExistence type="predicted"/>
<evidence type="ECO:0000313" key="3">
    <source>
        <dbReference type="EMBL" id="KAK3582619.1"/>
    </source>
</evidence>
<accession>A0AAE0S033</accession>
<comment type="caution">
    <text evidence="3">The sequence shown here is derived from an EMBL/GenBank/DDBJ whole genome shotgun (WGS) entry which is preliminary data.</text>
</comment>
<feature type="compositionally biased region" description="Polar residues" evidence="1">
    <location>
        <begin position="155"/>
        <end position="171"/>
    </location>
</feature>
<reference evidence="3" key="2">
    <citation type="journal article" date="2021" name="Genome Biol. Evol.">
        <title>Developing a high-quality reference genome for a parasitic bivalve with doubly uniparental inheritance (Bivalvia: Unionida).</title>
        <authorList>
            <person name="Smith C.H."/>
        </authorList>
    </citation>
    <scope>NUCLEOTIDE SEQUENCE</scope>
    <source>
        <strain evidence="3">CHS0354</strain>
        <tissue evidence="3">Mantle</tissue>
    </source>
</reference>
<dbReference type="EMBL" id="JAEAOA010001427">
    <property type="protein sequence ID" value="KAK3582619.1"/>
    <property type="molecule type" value="Genomic_DNA"/>
</dbReference>